<proteinExistence type="predicted"/>
<dbReference type="EMBL" id="GBEZ01009894">
    <property type="protein sequence ID" value="JAC75728.1"/>
    <property type="molecule type" value="Transcribed_RNA"/>
</dbReference>
<dbReference type="AlphaFoldDB" id="A0A061RUU2"/>
<feature type="region of interest" description="Disordered" evidence="1">
    <location>
        <begin position="104"/>
        <end position="146"/>
    </location>
</feature>
<evidence type="ECO:0000256" key="1">
    <source>
        <dbReference type="SAM" id="MobiDB-lite"/>
    </source>
</evidence>
<sequence length="146" mass="15984">CRPGLLRLFFPRLDELVELLNMQLTSVKSNFVGGFACRNLAGRPSRQRSLPAFASIDNSFHSHDRRKALGALTAVTLGFALQRPADAVECSVWGRVTCYPAPPNGEPRFKTFDGPAYDPAKAAEERLKKKAEEGKQTAPAPQPSSE</sequence>
<organism evidence="2">
    <name type="scientific">Tetraselmis sp. GSL018</name>
    <dbReference type="NCBI Taxonomy" id="582737"/>
    <lineage>
        <taxon>Eukaryota</taxon>
        <taxon>Viridiplantae</taxon>
        <taxon>Chlorophyta</taxon>
        <taxon>core chlorophytes</taxon>
        <taxon>Chlorodendrophyceae</taxon>
        <taxon>Chlorodendrales</taxon>
        <taxon>Chlorodendraceae</taxon>
        <taxon>Tetraselmis</taxon>
    </lineage>
</organism>
<gene>
    <name evidence="2" type="ORF">TSPGSL018_22233</name>
</gene>
<protein>
    <submittedName>
        <fullName evidence="2">Uncharacterized protein</fullName>
    </submittedName>
</protein>
<feature type="non-terminal residue" evidence="2">
    <location>
        <position position="1"/>
    </location>
</feature>
<accession>A0A061RUU2</accession>
<name>A0A061RUU2_9CHLO</name>
<evidence type="ECO:0000313" key="2">
    <source>
        <dbReference type="EMBL" id="JAC75728.1"/>
    </source>
</evidence>
<feature type="compositionally biased region" description="Basic and acidic residues" evidence="1">
    <location>
        <begin position="121"/>
        <end position="135"/>
    </location>
</feature>
<reference evidence="2" key="1">
    <citation type="submission" date="2014-05" db="EMBL/GenBank/DDBJ databases">
        <title>The transcriptome of the halophilic microalga Tetraselmis sp. GSL018 isolated from the Great Salt Lake, Utah.</title>
        <authorList>
            <person name="Jinkerson R.E."/>
            <person name="D'Adamo S."/>
            <person name="Posewitz M.C."/>
        </authorList>
    </citation>
    <scope>NUCLEOTIDE SEQUENCE</scope>
    <source>
        <strain evidence="2">GSL018</strain>
    </source>
</reference>